<evidence type="ECO:0000256" key="1">
    <source>
        <dbReference type="ARBA" id="ARBA00004236"/>
    </source>
</evidence>
<dbReference type="AlphaFoldDB" id="A0A0D8L2A6"/>
<keyword evidence="2" id="KW-1003">Cell membrane</keyword>
<evidence type="ECO:0000313" key="8">
    <source>
        <dbReference type="EMBL" id="KJF76085.1"/>
    </source>
</evidence>
<keyword evidence="4" id="KW-1133">Transmembrane helix</keyword>
<evidence type="ECO:0000256" key="3">
    <source>
        <dbReference type="ARBA" id="ARBA00022692"/>
    </source>
</evidence>
<dbReference type="GO" id="GO:0005886">
    <property type="term" value="C:plasma membrane"/>
    <property type="evidence" value="ECO:0007669"/>
    <property type="project" value="UniProtKB-SubCell"/>
</dbReference>
<reference evidence="8 9" key="1">
    <citation type="submission" date="2015-02" db="EMBL/GenBank/DDBJ databases">
        <title>Whole genome shotgun sequencing of cultured foodborne pathogen.</title>
        <authorList>
            <person name="Timme R."/>
            <person name="Allard M.W."/>
            <person name="Strain E."/>
            <person name="Evans P.S."/>
            <person name="Brown E."/>
        </authorList>
    </citation>
    <scope>NUCLEOTIDE SEQUENCE [LARGE SCALE GENOMIC DNA]</scope>
    <source>
        <strain evidence="8 9">GCSL-TSO-24</strain>
    </source>
</reference>
<keyword evidence="5" id="KW-0472">Membrane</keyword>
<sequence length="86" mass="9893">MFRKMKISILLTSILTSLFLLQVVSGVLFLNYAKDQKTHTVLLDYETKKVAALDGAWIALIRSRFEINRAQNILIIQTEKIWGILN</sequence>
<feature type="domain" description="Chemotaxis methyl-accepting receptor Tar-related ligand-binding" evidence="7">
    <location>
        <begin position="1"/>
        <end position="74"/>
    </location>
</feature>
<dbReference type="GO" id="GO:0007165">
    <property type="term" value="P:signal transduction"/>
    <property type="evidence" value="ECO:0007669"/>
    <property type="project" value="UniProtKB-KW"/>
</dbReference>
<organism evidence="8 9">
    <name type="scientific">Morganella morganii</name>
    <name type="common">Proteus morganii</name>
    <dbReference type="NCBI Taxonomy" id="582"/>
    <lineage>
        <taxon>Bacteria</taxon>
        <taxon>Pseudomonadati</taxon>
        <taxon>Pseudomonadota</taxon>
        <taxon>Gammaproteobacteria</taxon>
        <taxon>Enterobacterales</taxon>
        <taxon>Morganellaceae</taxon>
        <taxon>Morganella</taxon>
    </lineage>
</organism>
<protein>
    <recommendedName>
        <fullName evidence="7">Chemotaxis methyl-accepting receptor Tar-related ligand-binding domain-containing protein</fullName>
    </recommendedName>
</protein>
<name>A0A0D8L2A6_MORMO</name>
<dbReference type="InterPro" id="IPR035440">
    <property type="entry name" value="4HB_MCP_dom_sf"/>
</dbReference>
<dbReference type="PATRIC" id="fig|582.24.peg.6516"/>
<keyword evidence="3" id="KW-0812">Transmembrane</keyword>
<evidence type="ECO:0000256" key="4">
    <source>
        <dbReference type="ARBA" id="ARBA00022989"/>
    </source>
</evidence>
<evidence type="ECO:0000259" key="7">
    <source>
        <dbReference type="Pfam" id="PF02203"/>
    </source>
</evidence>
<gene>
    <name evidence="8" type="ORF">UA45_20450</name>
</gene>
<dbReference type="InterPro" id="IPR003122">
    <property type="entry name" value="Tar_rcpt_lig-bd"/>
</dbReference>
<evidence type="ECO:0000256" key="2">
    <source>
        <dbReference type="ARBA" id="ARBA00022475"/>
    </source>
</evidence>
<dbReference type="Pfam" id="PF02203">
    <property type="entry name" value="TarH"/>
    <property type="match status" value="1"/>
</dbReference>
<proteinExistence type="predicted"/>
<evidence type="ECO:0000256" key="5">
    <source>
        <dbReference type="ARBA" id="ARBA00023136"/>
    </source>
</evidence>
<dbReference type="GO" id="GO:0006935">
    <property type="term" value="P:chemotaxis"/>
    <property type="evidence" value="ECO:0007669"/>
    <property type="project" value="InterPro"/>
</dbReference>
<dbReference type="EMBL" id="JZSH01000419">
    <property type="protein sequence ID" value="KJF76085.1"/>
    <property type="molecule type" value="Genomic_DNA"/>
</dbReference>
<dbReference type="Proteomes" id="UP000032582">
    <property type="component" value="Unassembled WGS sequence"/>
</dbReference>
<dbReference type="SUPFAM" id="SSF47170">
    <property type="entry name" value="Aspartate receptor, ligand-binding domain"/>
    <property type="match status" value="1"/>
</dbReference>
<dbReference type="Gene3D" id="1.20.120.30">
    <property type="entry name" value="Aspartate receptor, ligand-binding domain"/>
    <property type="match status" value="1"/>
</dbReference>
<accession>A0A0D8L2A6</accession>
<keyword evidence="6" id="KW-0807">Transducer</keyword>
<comment type="subcellular location">
    <subcellularLocation>
        <location evidence="1">Cell membrane</location>
    </subcellularLocation>
</comment>
<evidence type="ECO:0000256" key="6">
    <source>
        <dbReference type="ARBA" id="ARBA00023224"/>
    </source>
</evidence>
<evidence type="ECO:0000313" key="9">
    <source>
        <dbReference type="Proteomes" id="UP000032582"/>
    </source>
</evidence>
<comment type="caution">
    <text evidence="8">The sequence shown here is derived from an EMBL/GenBank/DDBJ whole genome shotgun (WGS) entry which is preliminary data.</text>
</comment>